<dbReference type="GeneTree" id="ENSGT00390000005553"/>
<reference evidence="8" key="1">
    <citation type="submission" date="2025-08" db="UniProtKB">
        <authorList>
            <consortium name="Ensembl"/>
        </authorList>
    </citation>
    <scope>IDENTIFICATION</scope>
</reference>
<protein>
    <recommendedName>
        <fullName evidence="5">DNA-directed RNA polymerase subunit</fullName>
    </recommendedName>
</protein>
<evidence type="ECO:0000259" key="7">
    <source>
        <dbReference type="Pfam" id="PF17875"/>
    </source>
</evidence>
<keyword evidence="6" id="KW-0472">Membrane</keyword>
<dbReference type="InterPro" id="IPR041178">
    <property type="entry name" value="RPA43_OB"/>
</dbReference>
<evidence type="ECO:0000256" key="4">
    <source>
        <dbReference type="ARBA" id="ARBA00023242"/>
    </source>
</evidence>
<keyword evidence="6" id="KW-1133">Transmembrane helix</keyword>
<dbReference type="Gene3D" id="2.40.50.1060">
    <property type="match status" value="1"/>
</dbReference>
<organism evidence="8 9">
    <name type="scientific">Eptatretus burgeri</name>
    <name type="common">Inshore hagfish</name>
    <dbReference type="NCBI Taxonomy" id="7764"/>
    <lineage>
        <taxon>Eukaryota</taxon>
        <taxon>Metazoa</taxon>
        <taxon>Chordata</taxon>
        <taxon>Craniata</taxon>
        <taxon>Vertebrata</taxon>
        <taxon>Cyclostomata</taxon>
        <taxon>Myxini</taxon>
        <taxon>Myxiniformes</taxon>
        <taxon>Myxinidae</taxon>
        <taxon>Eptatretinae</taxon>
        <taxon>Eptatretus</taxon>
    </lineage>
</organism>
<evidence type="ECO:0000256" key="5">
    <source>
        <dbReference type="RuleBase" id="RU369086"/>
    </source>
</evidence>
<dbReference type="Pfam" id="PF17875">
    <property type="entry name" value="RPA43_OB"/>
    <property type="match status" value="1"/>
</dbReference>
<dbReference type="Ensembl" id="ENSEBUT00000026851.1">
    <property type="protein sequence ID" value="ENSEBUP00000026275.1"/>
    <property type="gene ID" value="ENSEBUG00000016189.1"/>
</dbReference>
<dbReference type="PANTHER" id="PTHR12709:SF5">
    <property type="entry name" value="DNA-DIRECTED RNA POLYMERASE I SUBUNIT RPA43"/>
    <property type="match status" value="1"/>
</dbReference>
<keyword evidence="2 5" id="KW-0240">DNA-directed RNA polymerase</keyword>
<evidence type="ECO:0000256" key="6">
    <source>
        <dbReference type="SAM" id="Phobius"/>
    </source>
</evidence>
<dbReference type="AlphaFoldDB" id="A0A8C4R840"/>
<dbReference type="InterPro" id="IPR045113">
    <property type="entry name" value="Rpb7-like"/>
</dbReference>
<reference evidence="8" key="2">
    <citation type="submission" date="2025-09" db="UniProtKB">
        <authorList>
            <consortium name="Ensembl"/>
        </authorList>
    </citation>
    <scope>IDENTIFICATION</scope>
</reference>
<evidence type="ECO:0000256" key="3">
    <source>
        <dbReference type="ARBA" id="ARBA00023163"/>
    </source>
</evidence>
<feature type="transmembrane region" description="Helical" evidence="6">
    <location>
        <begin position="6"/>
        <end position="26"/>
    </location>
</feature>
<evidence type="ECO:0000313" key="8">
    <source>
        <dbReference type="Ensembl" id="ENSEBUP00000026275.1"/>
    </source>
</evidence>
<comment type="function">
    <text evidence="5">DNA-dependent RNA polymerase which catalyzes the transcription of DNA into RNA using the four ribonucleoside triphosphates as substrates.</text>
</comment>
<keyword evidence="6" id="KW-0812">Transmembrane</keyword>
<feature type="domain" description="RPA43 OB" evidence="7">
    <location>
        <begin position="69"/>
        <end position="99"/>
    </location>
</feature>
<comment type="subcellular location">
    <subcellularLocation>
        <location evidence="1 5">Nucleus</location>
    </subcellularLocation>
</comment>
<dbReference type="GO" id="GO:0006362">
    <property type="term" value="P:transcription elongation by RNA polymerase I"/>
    <property type="evidence" value="ECO:0007669"/>
    <property type="project" value="TreeGrafter"/>
</dbReference>
<keyword evidence="4 5" id="KW-0539">Nucleus</keyword>
<keyword evidence="9" id="KW-1185">Reference proteome</keyword>
<keyword evidence="3 5" id="KW-0804">Transcription</keyword>
<dbReference type="GO" id="GO:0006352">
    <property type="term" value="P:DNA-templated transcription initiation"/>
    <property type="evidence" value="ECO:0007669"/>
    <property type="project" value="UniProtKB-UniRule"/>
</dbReference>
<accession>A0A8C4R840</accession>
<proteinExistence type="predicted"/>
<dbReference type="Gene3D" id="3.30.1490.120">
    <property type="entry name" value="RNA polymerase Rpb7-like, N-terminal domain"/>
    <property type="match status" value="1"/>
</dbReference>
<dbReference type="InterPro" id="IPR036898">
    <property type="entry name" value="RNA_pol_Rpb7-like_N_sf"/>
</dbReference>
<name>A0A8C4R840_EPTBU</name>
<evidence type="ECO:0000256" key="2">
    <source>
        <dbReference type="ARBA" id="ARBA00022478"/>
    </source>
</evidence>
<dbReference type="PANTHER" id="PTHR12709">
    <property type="entry name" value="DNA-DIRECTED RNA POLYMERASE II, III"/>
    <property type="match status" value="1"/>
</dbReference>
<sequence>MNTPALFFFIILLLLSTVFMPMFPPLPHRFSGALMAYGNIKLVKGCGDILDDQGVVHMDIQADFVIFNPKCDDKLMGTVNKVSSSHVGCLVHNCFNVSLAWPSQAWHGKELHLGDEVLFKVLRLDSDQAGVLLVCGSLLADRFALCVLALLLVLGISDNYHEDICFFAVKGRTSFHYSNKWVK</sequence>
<dbReference type="GO" id="GO:0005736">
    <property type="term" value="C:RNA polymerase I complex"/>
    <property type="evidence" value="ECO:0007669"/>
    <property type="project" value="TreeGrafter"/>
</dbReference>
<evidence type="ECO:0000256" key="1">
    <source>
        <dbReference type="ARBA" id="ARBA00004123"/>
    </source>
</evidence>
<evidence type="ECO:0000313" key="9">
    <source>
        <dbReference type="Proteomes" id="UP000694388"/>
    </source>
</evidence>
<dbReference type="Proteomes" id="UP000694388">
    <property type="component" value="Unplaced"/>
</dbReference>